<gene>
    <name evidence="3" type="ORF">J2S64_002289</name>
</gene>
<feature type="compositionally biased region" description="Polar residues" evidence="1">
    <location>
        <begin position="1"/>
        <end position="11"/>
    </location>
</feature>
<keyword evidence="2" id="KW-0812">Transmembrane</keyword>
<feature type="transmembrane region" description="Helical" evidence="2">
    <location>
        <begin position="31"/>
        <end position="51"/>
    </location>
</feature>
<comment type="caution">
    <text evidence="3">The sequence shown here is derived from an EMBL/GenBank/DDBJ whole genome shotgun (WGS) entry which is preliminary data.</text>
</comment>
<keyword evidence="4" id="KW-1185">Reference proteome</keyword>
<evidence type="ECO:0000256" key="1">
    <source>
        <dbReference type="SAM" id="MobiDB-lite"/>
    </source>
</evidence>
<accession>A0ABU2BIY4</accession>
<evidence type="ECO:0000313" key="3">
    <source>
        <dbReference type="EMBL" id="MDR7358598.1"/>
    </source>
</evidence>
<organism evidence="3 4">
    <name type="scientific">Paeniglutamicibacter sulfureus</name>
    <dbReference type="NCBI Taxonomy" id="43666"/>
    <lineage>
        <taxon>Bacteria</taxon>
        <taxon>Bacillati</taxon>
        <taxon>Actinomycetota</taxon>
        <taxon>Actinomycetes</taxon>
        <taxon>Micrococcales</taxon>
        <taxon>Micrococcaceae</taxon>
        <taxon>Paeniglutamicibacter</taxon>
    </lineage>
</organism>
<proteinExistence type="predicted"/>
<dbReference type="RefSeq" id="WP_302263712.1">
    <property type="nucleotide sequence ID" value="NZ_BAAAWO010000001.1"/>
</dbReference>
<sequence length="163" mass="16962">MAGTDRTQAYSATPPDRGPGRDSAAPSWQRVNCLGMVVTAVLTGAILFVLAGNSHGGLNEFRMVNTLLLVAFGFVVLAALFSALGAKFLGLTSRCTCMLAVGLAWALCVPLAAWINMGGATAEAFEVEFGDWGWALLPALAYALVILALQLGDRRRATGSASA</sequence>
<name>A0ABU2BIY4_9MICC</name>
<keyword evidence="2" id="KW-1133">Transmembrane helix</keyword>
<keyword evidence="2" id="KW-0472">Membrane</keyword>
<dbReference type="Proteomes" id="UP001183817">
    <property type="component" value="Unassembled WGS sequence"/>
</dbReference>
<feature type="region of interest" description="Disordered" evidence="1">
    <location>
        <begin position="1"/>
        <end position="24"/>
    </location>
</feature>
<feature type="transmembrane region" description="Helical" evidence="2">
    <location>
        <begin position="63"/>
        <end position="84"/>
    </location>
</feature>
<protein>
    <submittedName>
        <fullName evidence="3">ABC-type dipeptide/oligopeptide/nickel transport system permease subunit</fullName>
    </submittedName>
</protein>
<feature type="transmembrane region" description="Helical" evidence="2">
    <location>
        <begin position="135"/>
        <end position="152"/>
    </location>
</feature>
<reference evidence="3 4" key="1">
    <citation type="submission" date="2023-07" db="EMBL/GenBank/DDBJ databases">
        <title>Sequencing the genomes of 1000 actinobacteria strains.</title>
        <authorList>
            <person name="Klenk H.-P."/>
        </authorList>
    </citation>
    <scope>NUCLEOTIDE SEQUENCE [LARGE SCALE GENOMIC DNA]</scope>
    <source>
        <strain evidence="3 4">DSM 20167</strain>
    </source>
</reference>
<feature type="transmembrane region" description="Helical" evidence="2">
    <location>
        <begin position="96"/>
        <end position="115"/>
    </location>
</feature>
<evidence type="ECO:0000313" key="4">
    <source>
        <dbReference type="Proteomes" id="UP001183817"/>
    </source>
</evidence>
<dbReference type="EMBL" id="JAVDYI010000001">
    <property type="protein sequence ID" value="MDR7358598.1"/>
    <property type="molecule type" value="Genomic_DNA"/>
</dbReference>
<evidence type="ECO:0000256" key="2">
    <source>
        <dbReference type="SAM" id="Phobius"/>
    </source>
</evidence>